<dbReference type="SUPFAM" id="SSF81321">
    <property type="entry name" value="Family A G protein-coupled receptor-like"/>
    <property type="match status" value="1"/>
</dbReference>
<reference evidence="3" key="2">
    <citation type="submission" date="2020-10" db="UniProtKB">
        <authorList>
            <consortium name="WormBaseParasite"/>
        </authorList>
    </citation>
    <scope>IDENTIFICATION</scope>
</reference>
<keyword evidence="1" id="KW-1133">Transmembrane helix</keyword>
<organism evidence="2 3">
    <name type="scientific">Panagrellus redivivus</name>
    <name type="common">Microworm</name>
    <dbReference type="NCBI Taxonomy" id="6233"/>
    <lineage>
        <taxon>Eukaryota</taxon>
        <taxon>Metazoa</taxon>
        <taxon>Ecdysozoa</taxon>
        <taxon>Nematoda</taxon>
        <taxon>Chromadorea</taxon>
        <taxon>Rhabditida</taxon>
        <taxon>Tylenchina</taxon>
        <taxon>Panagrolaimomorpha</taxon>
        <taxon>Panagrolaimoidea</taxon>
        <taxon>Panagrolaimidae</taxon>
        <taxon>Panagrellus</taxon>
    </lineage>
</organism>
<evidence type="ECO:0000256" key="1">
    <source>
        <dbReference type="SAM" id="Phobius"/>
    </source>
</evidence>
<feature type="transmembrane region" description="Helical" evidence="1">
    <location>
        <begin position="95"/>
        <end position="116"/>
    </location>
</feature>
<protein>
    <submittedName>
        <fullName evidence="3">G-protein coupled receptors family 1 profile domain-containing protein</fullName>
    </submittedName>
</protein>
<keyword evidence="1" id="KW-0812">Transmembrane</keyword>
<accession>A0A7E4UTM1</accession>
<feature type="transmembrane region" description="Helical" evidence="1">
    <location>
        <begin position="275"/>
        <end position="299"/>
    </location>
</feature>
<evidence type="ECO:0000313" key="3">
    <source>
        <dbReference type="WBParaSite" id="Pan_g12708.t1"/>
    </source>
</evidence>
<dbReference type="AlphaFoldDB" id="A0A7E4UTM1"/>
<dbReference type="PANTHER" id="PTHR22943:SF248">
    <property type="entry name" value="SEVEN TM RECEPTOR"/>
    <property type="match status" value="1"/>
</dbReference>
<dbReference type="Proteomes" id="UP000492821">
    <property type="component" value="Unassembled WGS sequence"/>
</dbReference>
<reference evidence="2" key="1">
    <citation type="journal article" date="2013" name="Genetics">
        <title>The draft genome and transcriptome of Panagrellus redivivus are shaped by the harsh demands of a free-living lifestyle.</title>
        <authorList>
            <person name="Srinivasan J."/>
            <person name="Dillman A.R."/>
            <person name="Macchietto M.G."/>
            <person name="Heikkinen L."/>
            <person name="Lakso M."/>
            <person name="Fracchia K.M."/>
            <person name="Antoshechkin I."/>
            <person name="Mortazavi A."/>
            <person name="Wong G."/>
            <person name="Sternberg P.W."/>
        </authorList>
    </citation>
    <scope>NUCLEOTIDE SEQUENCE [LARGE SCALE GENOMIC DNA]</scope>
    <source>
        <strain evidence="2">MT8872</strain>
    </source>
</reference>
<feature type="transmembrane region" description="Helical" evidence="1">
    <location>
        <begin position="247"/>
        <end position="269"/>
    </location>
</feature>
<proteinExistence type="predicted"/>
<dbReference type="InterPro" id="IPR019428">
    <property type="entry name" value="7TM_GPCR_serpentine_rcpt_Str"/>
</dbReference>
<name>A0A7E4UTM1_PANRE</name>
<dbReference type="PANTHER" id="PTHR22943">
    <property type="entry name" value="7-TRANSMEMBRANE DOMAIN RECEPTOR C.ELEGANS"/>
    <property type="match status" value="1"/>
</dbReference>
<keyword evidence="1" id="KW-0472">Membrane</keyword>
<dbReference type="Pfam" id="PF10326">
    <property type="entry name" value="7TM_GPCR_Str"/>
    <property type="match status" value="1"/>
</dbReference>
<feature type="transmembrane region" description="Helical" evidence="1">
    <location>
        <begin position="20"/>
        <end position="39"/>
    </location>
</feature>
<feature type="transmembrane region" description="Helical" evidence="1">
    <location>
        <begin position="136"/>
        <end position="159"/>
    </location>
</feature>
<feature type="transmembrane region" description="Helical" evidence="1">
    <location>
        <begin position="202"/>
        <end position="226"/>
    </location>
</feature>
<keyword evidence="2" id="KW-1185">Reference proteome</keyword>
<dbReference type="WBParaSite" id="Pan_g12708.t1">
    <property type="protein sequence ID" value="Pan_g12708.t1"/>
    <property type="gene ID" value="Pan_g12708"/>
</dbReference>
<evidence type="ECO:0000313" key="2">
    <source>
        <dbReference type="Proteomes" id="UP000492821"/>
    </source>
</evidence>
<feature type="transmembrane region" description="Helical" evidence="1">
    <location>
        <begin position="51"/>
        <end position="75"/>
    </location>
</feature>
<sequence length="380" mass="42353">MSSFSIGNPDFLLFRLLNANIANCISILCNLLLVFLVIKKSTLHLRPYKKVLITSIVVDLNYTIASILNDVLFFVADDSYYVVPIGNMPQLPEPWYFLGVCWMLFSTYLLFTTVPIQFIYRYNLIVRGSELSIAKFLGLLIVPVTCTLLYTIHFAFMIAPRETDVQVFGNFFLQMNWTDSIGKIPKFYATKLNVPAATRATVFATGMLTTAYATSGICAIMIALKFQKEFKNMSQAISTVQSQITKVLLIQTIVPLVVLIGPMMVHVLSFSNSNIGSIVAMMMFTWSPVCNPIVAIIVLTPYRRFIVGIFSTIIHKPGEMTLLSSSSSTRIGPAQNFSSIAQQNSNQVNAASISELSCPDLRRQNSATVVPKPIHQESFF</sequence>